<dbReference type="HOGENOM" id="CLU_037838_3_0_11"/>
<protein>
    <submittedName>
        <fullName evidence="1">Putative portal gp5</fullName>
    </submittedName>
</protein>
<gene>
    <name evidence="1" type="ordered locus">BBPR_0910</name>
</gene>
<proteinExistence type="predicted"/>
<organism evidence="1 2">
    <name type="scientific">Bifidobacterium bifidum (strain PRL2010)</name>
    <dbReference type="NCBI Taxonomy" id="702459"/>
    <lineage>
        <taxon>Bacteria</taxon>
        <taxon>Bacillati</taxon>
        <taxon>Actinomycetota</taxon>
        <taxon>Actinomycetes</taxon>
        <taxon>Bifidobacteriales</taxon>
        <taxon>Bifidobacteriaceae</taxon>
        <taxon>Bifidobacterium</taxon>
    </lineage>
</organism>
<accession>A0A0H3E9W1</accession>
<dbReference type="InterPro" id="IPR021145">
    <property type="entry name" value="Portal_protein_SPP1_Gp6-like"/>
</dbReference>
<dbReference type="RefSeq" id="WP_013389874.1">
    <property type="nucleotide sequence ID" value="NC_014638.1"/>
</dbReference>
<evidence type="ECO:0000313" key="1">
    <source>
        <dbReference type="EMBL" id="ADP35987.1"/>
    </source>
</evidence>
<dbReference type="EMBL" id="CP001840">
    <property type="protein sequence ID" value="ADP35987.1"/>
    <property type="molecule type" value="Genomic_DNA"/>
</dbReference>
<sequence length="468" mass="52702">MVNAYENETQARAALTGQALPAWNAELPRLDRIDRWWRWNPKPIRLKKATAEHRMLRDMGHTPWLRLVVTTLAQTLYLEGVDVPGDDDNHTRAREFWQPWDRSRMTARQIPLHQAAIAYGTAYETVRAANGPDGIRARIECWSPREAIALYDDPARDTYPQLFMRRRRLNETRESLELWDAYNIWTWIHADGAWTFSDATPHNATDPNGQPVCPAIRFTNQIDLEGRTPGEVEPYIALANRLNKDNYDRMLAQHYNSWRVRTATGLDMTELSDAQREDRKAKLAQEDILAGGPDVKFGTLPETSLDNLVNARQADVEELAAVSQTPTTAFGKMVNVGDAGIEESRAGFYAKRNERRKSFGVGHLDALRLAAGIEGRTEDAANFDLTPLWEDTDTRTVSQAVDALGKASKMLGVPQEELWDMIPGVTKTRADSWRAWKENHPDADALAVQAYASQLAPATTGGDDGLDR</sequence>
<dbReference type="OrthoDB" id="1780383at2"/>
<name>A0A0H3E9W1_BIFBP</name>
<reference evidence="1 2" key="1">
    <citation type="journal article" date="2010" name="Proc. Natl. Acad. Sci. U.S.A.">
        <title>Genome analysis of Bifidobacterium bifidum PRL2010 reveals metabolic pathways for host-derived glycan foraging.</title>
        <authorList>
            <person name="Turroni F."/>
            <person name="Bottacini F."/>
            <person name="Foroni E."/>
            <person name="Mulder I."/>
            <person name="Kim J.H."/>
            <person name="Zomer A."/>
            <person name="Sanchez B."/>
            <person name="Bidossi A."/>
            <person name="Ferrarini A."/>
            <person name="Giubellini V."/>
            <person name="Delledonne M."/>
            <person name="Henrissat B."/>
            <person name="Coutinho P."/>
            <person name="Oggioni M."/>
            <person name="Fitzgerald G.F."/>
            <person name="Mills D."/>
            <person name="Margolles A."/>
            <person name="Kelly D."/>
            <person name="van Sinderen D."/>
            <person name="Ventura M."/>
        </authorList>
    </citation>
    <scope>NUCLEOTIDE SEQUENCE [LARGE SCALE GENOMIC DNA]</scope>
    <source>
        <strain evidence="1 2">PRL2010</strain>
    </source>
</reference>
<dbReference type="eggNOG" id="ENOG502ZB9E">
    <property type="taxonomic scope" value="Bacteria"/>
</dbReference>
<evidence type="ECO:0000313" key="2">
    <source>
        <dbReference type="Proteomes" id="UP000002312"/>
    </source>
</evidence>
<dbReference type="Pfam" id="PF05133">
    <property type="entry name" value="SPP1_portal"/>
    <property type="match status" value="1"/>
</dbReference>
<dbReference type="KEGG" id="bbp:BBPR_0910"/>
<dbReference type="PATRIC" id="fig|702459.3.peg.939"/>
<dbReference type="AlphaFoldDB" id="A0A0H3E9W1"/>
<dbReference type="Proteomes" id="UP000002312">
    <property type="component" value="Chromosome"/>
</dbReference>